<dbReference type="InterPro" id="IPR000719">
    <property type="entry name" value="Prot_kinase_dom"/>
</dbReference>
<dbReference type="Gene3D" id="3.30.200.20">
    <property type="entry name" value="Phosphorylase Kinase, domain 1"/>
    <property type="match status" value="1"/>
</dbReference>
<evidence type="ECO:0000313" key="3">
    <source>
        <dbReference type="EMBL" id="CAK9873665.1"/>
    </source>
</evidence>
<dbReference type="InterPro" id="IPR011009">
    <property type="entry name" value="Kinase-like_dom_sf"/>
</dbReference>
<dbReference type="SUPFAM" id="SSF56112">
    <property type="entry name" value="Protein kinase-like (PK-like)"/>
    <property type="match status" value="1"/>
</dbReference>
<evidence type="ECO:0000256" key="1">
    <source>
        <dbReference type="SAM" id="MobiDB-lite"/>
    </source>
</evidence>
<keyword evidence="4" id="KW-1185">Reference proteome</keyword>
<dbReference type="Gene3D" id="1.10.510.10">
    <property type="entry name" value="Transferase(Phosphotransferase) domain 1"/>
    <property type="match status" value="1"/>
</dbReference>
<evidence type="ECO:0000259" key="2">
    <source>
        <dbReference type="PROSITE" id="PS50011"/>
    </source>
</evidence>
<reference evidence="3" key="1">
    <citation type="submission" date="2024-03" db="EMBL/GenBank/DDBJ databases">
        <authorList>
            <consortium name="ELIXIR-Norway"/>
            <consortium name="Elixir Norway"/>
        </authorList>
    </citation>
    <scope>NUCLEOTIDE SEQUENCE</scope>
</reference>
<accession>A0ABP1BE60</accession>
<dbReference type="Proteomes" id="UP001497522">
    <property type="component" value="Chromosome 3"/>
</dbReference>
<evidence type="ECO:0000313" key="4">
    <source>
        <dbReference type="Proteomes" id="UP001497522"/>
    </source>
</evidence>
<dbReference type="PANTHER" id="PTHR45621">
    <property type="entry name" value="OS01G0588500 PROTEIN-RELATED"/>
    <property type="match status" value="1"/>
</dbReference>
<dbReference type="EMBL" id="OZ023704">
    <property type="protein sequence ID" value="CAK9873665.1"/>
    <property type="molecule type" value="Genomic_DNA"/>
</dbReference>
<feature type="compositionally biased region" description="Low complexity" evidence="1">
    <location>
        <begin position="27"/>
        <end position="75"/>
    </location>
</feature>
<feature type="domain" description="Protein kinase" evidence="2">
    <location>
        <begin position="110"/>
        <end position="416"/>
    </location>
</feature>
<proteinExistence type="predicted"/>
<organism evidence="3 4">
    <name type="scientific">Sphagnum jensenii</name>
    <dbReference type="NCBI Taxonomy" id="128206"/>
    <lineage>
        <taxon>Eukaryota</taxon>
        <taxon>Viridiplantae</taxon>
        <taxon>Streptophyta</taxon>
        <taxon>Embryophyta</taxon>
        <taxon>Bryophyta</taxon>
        <taxon>Sphagnophytina</taxon>
        <taxon>Sphagnopsida</taxon>
        <taxon>Sphagnales</taxon>
        <taxon>Sphagnaceae</taxon>
        <taxon>Sphagnum</taxon>
    </lineage>
</organism>
<dbReference type="PROSITE" id="PS50011">
    <property type="entry name" value="PROTEIN_KINASE_DOM"/>
    <property type="match status" value="1"/>
</dbReference>
<name>A0ABP1BE60_9BRYO</name>
<gene>
    <name evidence="3" type="ORF">CSSPJE1EN2_LOCUS16137</name>
</gene>
<dbReference type="Pfam" id="PF07714">
    <property type="entry name" value="PK_Tyr_Ser-Thr"/>
    <property type="match status" value="1"/>
</dbReference>
<sequence length="595" mass="65587">MRCWSYWKLCPLCLMKTRLNIHRRRSPPAAVSARRAADVSESTTTTTTSASATAASTSSNNNSNNVTDTRSSSASRSEEENPSSLPSSSRLSSRLREFKYAELKYGTSNFHPQNVLGAGGFGFVYKGVIMTKKLPSSKSSSASAGGGSSSDYQRLEVAIKVLNKDSLQGHKEWLAEVHFLGLVDNPFLVKLIGYCAEDGPTESHRLLVYEYMPNRGLDSHLFRGAPPILPWQARVKIALGAARGLAYLHEEMDIQVIYRDFKTSNVLLDDEFNPKLTDFGLARQGPDMDATHVTTEVKGTVGYAAPEYVRTGHLTLKSDVWSFGVVMFEILTGRKAQDRNRPRSERKLIDWVKPFISEVKSIHHIMDPQLDGKYPHKAAFKFASIAAECLVQYSKARPKMSEVVQGLEKVMEMTFLWEMPITTPPSPLRGTTRVSMTNRTTASNAVPQLISRHATKPSIQTPTSPLNANPPITSRHVTPPSIQTPMSPSNANPPITSRHVTPPSIQTPMSPLNANPPITSGHVTQPSIQTPISPFRITTHPMTSLADINPNPPLPLDASSKKKMQLTSTANGPTEPITLRNHRFSVRLPKMPWSS</sequence>
<dbReference type="PROSITE" id="PS00108">
    <property type="entry name" value="PROTEIN_KINASE_ST"/>
    <property type="match status" value="1"/>
</dbReference>
<dbReference type="CDD" id="cd14066">
    <property type="entry name" value="STKc_IRAK"/>
    <property type="match status" value="1"/>
</dbReference>
<feature type="region of interest" description="Disordered" evidence="1">
    <location>
        <begin position="23"/>
        <end position="90"/>
    </location>
</feature>
<protein>
    <recommendedName>
        <fullName evidence="2">Protein kinase domain-containing protein</fullName>
    </recommendedName>
</protein>
<dbReference type="InterPro" id="IPR008271">
    <property type="entry name" value="Ser/Thr_kinase_AS"/>
</dbReference>
<dbReference type="InterPro" id="IPR001245">
    <property type="entry name" value="Ser-Thr/Tyr_kinase_cat_dom"/>
</dbReference>
<dbReference type="InterPro" id="IPR050823">
    <property type="entry name" value="Plant_Ser_Thr_Prot_Kinase"/>
</dbReference>